<keyword evidence="2" id="KW-1185">Reference proteome</keyword>
<sequence>MRLINSAADRLLSAVLPKARAGACVPEHGDSWPSYCRCQNHRVFTKRCTVQCLGNVTCGSCTNSGIHC</sequence>
<gene>
    <name evidence="1" type="ORF">HNR73_005372</name>
</gene>
<evidence type="ECO:0000313" key="2">
    <source>
        <dbReference type="Proteomes" id="UP000548476"/>
    </source>
</evidence>
<organism evidence="1 2">
    <name type="scientific">Phytomonospora endophytica</name>
    <dbReference type="NCBI Taxonomy" id="714109"/>
    <lineage>
        <taxon>Bacteria</taxon>
        <taxon>Bacillati</taxon>
        <taxon>Actinomycetota</taxon>
        <taxon>Actinomycetes</taxon>
        <taxon>Micromonosporales</taxon>
        <taxon>Micromonosporaceae</taxon>
        <taxon>Phytomonospora</taxon>
    </lineage>
</organism>
<dbReference type="Proteomes" id="UP000548476">
    <property type="component" value="Unassembled WGS sequence"/>
</dbReference>
<dbReference type="AlphaFoldDB" id="A0A841FN15"/>
<dbReference type="RefSeq" id="WP_184790309.1">
    <property type="nucleotide sequence ID" value="NZ_BONT01000093.1"/>
</dbReference>
<reference evidence="1 2" key="1">
    <citation type="submission" date="2020-08" db="EMBL/GenBank/DDBJ databases">
        <title>Genomic Encyclopedia of Type Strains, Phase IV (KMG-IV): sequencing the most valuable type-strain genomes for metagenomic binning, comparative biology and taxonomic classification.</title>
        <authorList>
            <person name="Goeker M."/>
        </authorList>
    </citation>
    <scope>NUCLEOTIDE SEQUENCE [LARGE SCALE GENOMIC DNA]</scope>
    <source>
        <strain evidence="1 2">YIM 65646</strain>
    </source>
</reference>
<protein>
    <submittedName>
        <fullName evidence="1">Uncharacterized protein</fullName>
    </submittedName>
</protein>
<proteinExistence type="predicted"/>
<dbReference type="EMBL" id="JACHGT010000012">
    <property type="protein sequence ID" value="MBB6037496.1"/>
    <property type="molecule type" value="Genomic_DNA"/>
</dbReference>
<comment type="caution">
    <text evidence="1">The sequence shown here is derived from an EMBL/GenBank/DDBJ whole genome shotgun (WGS) entry which is preliminary data.</text>
</comment>
<evidence type="ECO:0000313" key="1">
    <source>
        <dbReference type="EMBL" id="MBB6037496.1"/>
    </source>
</evidence>
<name>A0A841FN15_9ACTN</name>
<accession>A0A841FN15</accession>